<evidence type="ECO:0000259" key="9">
    <source>
        <dbReference type="PROSITE" id="PS50944"/>
    </source>
</evidence>
<name>A0A3N1HK71_9ACTN</name>
<keyword evidence="6" id="KW-0805">Transcription regulation</keyword>
<dbReference type="InterPro" id="IPR012318">
    <property type="entry name" value="HTH_CRP"/>
</dbReference>
<sequence length="265" mass="28520">MSDLIDTTEMYLRTIFELEEEGIVPLRARIAERLSQSGPTVSQTVARMERDGLVVVSGDRHLELTDEGRTLATRVMRKHRIAERLLTDVIGLDWEYVHEEACRWEHVMSERVEKRLVELLDHPTESPYGNPIPGLDELEGGEPDAARAASSSFLAGVTSMVEASDGSSGPFVVRRLGEPVQYDHVVMAQLAAARIRPGSTVALERHASTRRGTEGTVVVRADGADVGLELVDGVASHIFVAPADGAVDAPEAVTAGAVPTAPPAG</sequence>
<evidence type="ECO:0000256" key="6">
    <source>
        <dbReference type="ARBA" id="ARBA00023015"/>
    </source>
</evidence>
<evidence type="ECO:0000256" key="4">
    <source>
        <dbReference type="ARBA" id="ARBA00022490"/>
    </source>
</evidence>
<dbReference type="SUPFAM" id="SSF50037">
    <property type="entry name" value="C-terminal domain of transcriptional repressors"/>
    <property type="match status" value="1"/>
</dbReference>
<dbReference type="GO" id="GO:0045892">
    <property type="term" value="P:negative regulation of DNA-templated transcription"/>
    <property type="evidence" value="ECO:0007669"/>
    <property type="project" value="TreeGrafter"/>
</dbReference>
<dbReference type="Pfam" id="PF01325">
    <property type="entry name" value="Fe_dep_repress"/>
    <property type="match status" value="1"/>
</dbReference>
<evidence type="ECO:0000256" key="1">
    <source>
        <dbReference type="ARBA" id="ARBA00004496"/>
    </source>
</evidence>
<reference evidence="10 11" key="1">
    <citation type="journal article" date="2015" name="Stand. Genomic Sci.">
        <title>Genomic Encyclopedia of Bacterial and Archaeal Type Strains, Phase III: the genomes of soil and plant-associated and newly described type strains.</title>
        <authorList>
            <person name="Whitman W.B."/>
            <person name="Woyke T."/>
            <person name="Klenk H.P."/>
            <person name="Zhou Y."/>
            <person name="Lilburn T.G."/>
            <person name="Beck B.J."/>
            <person name="De Vos P."/>
            <person name="Vandamme P."/>
            <person name="Eisen J.A."/>
            <person name="Garrity G."/>
            <person name="Hugenholtz P."/>
            <person name="Kyrpides N.C."/>
        </authorList>
    </citation>
    <scope>NUCLEOTIDE SEQUENCE [LARGE SCALE GENOMIC DNA]</scope>
    <source>
        <strain evidence="10 11">CECT 7306</strain>
    </source>
</reference>
<evidence type="ECO:0000256" key="5">
    <source>
        <dbReference type="ARBA" id="ARBA00023004"/>
    </source>
</evidence>
<comment type="similarity">
    <text evidence="2">Belongs to the DtxR/MntR family.</text>
</comment>
<dbReference type="AlphaFoldDB" id="A0A3N1HK71"/>
<dbReference type="SUPFAM" id="SSF46785">
    <property type="entry name" value="Winged helix' DNA-binding domain"/>
    <property type="match status" value="1"/>
</dbReference>
<dbReference type="FunFam" id="1.10.60.10:FF:000001">
    <property type="entry name" value="Iron dependent repressor"/>
    <property type="match status" value="1"/>
</dbReference>
<keyword evidence="4" id="KW-0963">Cytoplasm</keyword>
<dbReference type="GO" id="GO:0046914">
    <property type="term" value="F:transition metal ion binding"/>
    <property type="evidence" value="ECO:0007669"/>
    <property type="project" value="InterPro"/>
</dbReference>
<dbReference type="GO" id="GO:0003677">
    <property type="term" value="F:DNA binding"/>
    <property type="evidence" value="ECO:0007669"/>
    <property type="project" value="UniProtKB-KW"/>
</dbReference>
<dbReference type="Pfam" id="PF02742">
    <property type="entry name" value="Fe_dep_repr_C"/>
    <property type="match status" value="1"/>
</dbReference>
<dbReference type="InterPro" id="IPR036388">
    <property type="entry name" value="WH-like_DNA-bd_sf"/>
</dbReference>
<dbReference type="InterPro" id="IPR036390">
    <property type="entry name" value="WH_DNA-bd_sf"/>
</dbReference>
<dbReference type="InterPro" id="IPR022687">
    <property type="entry name" value="HTH_DTXR"/>
</dbReference>
<dbReference type="SMART" id="SM00529">
    <property type="entry name" value="HTH_DTXR"/>
    <property type="match status" value="1"/>
</dbReference>
<dbReference type="PANTHER" id="PTHR33238:SF10">
    <property type="entry name" value="IRON-DEPENDENT REPRESSOR IDER"/>
    <property type="match status" value="1"/>
</dbReference>
<evidence type="ECO:0000313" key="11">
    <source>
        <dbReference type="Proteomes" id="UP000276232"/>
    </source>
</evidence>
<dbReference type="GO" id="GO:0005737">
    <property type="term" value="C:cytoplasm"/>
    <property type="evidence" value="ECO:0007669"/>
    <property type="project" value="UniProtKB-SubCell"/>
</dbReference>
<keyword evidence="8" id="KW-0804">Transcription</keyword>
<dbReference type="GO" id="GO:0046983">
    <property type="term" value="F:protein dimerization activity"/>
    <property type="evidence" value="ECO:0007669"/>
    <property type="project" value="InterPro"/>
</dbReference>
<proteinExistence type="inferred from homology"/>
<evidence type="ECO:0000313" key="10">
    <source>
        <dbReference type="EMBL" id="ROP42927.1"/>
    </source>
</evidence>
<comment type="subunit">
    <text evidence="3">Homodimer.</text>
</comment>
<evidence type="ECO:0000256" key="3">
    <source>
        <dbReference type="ARBA" id="ARBA00011738"/>
    </source>
</evidence>
<dbReference type="RefSeq" id="WP_123380300.1">
    <property type="nucleotide sequence ID" value="NZ_RJKN01000005.1"/>
</dbReference>
<accession>A0A3N1HK71</accession>
<dbReference type="GO" id="GO:0003700">
    <property type="term" value="F:DNA-binding transcription factor activity"/>
    <property type="evidence" value="ECO:0007669"/>
    <property type="project" value="InterPro"/>
</dbReference>
<keyword evidence="7" id="KW-0238">DNA-binding</keyword>
<feature type="domain" description="HTH dtxR-type" evidence="9">
    <location>
        <begin position="1"/>
        <end position="65"/>
    </location>
</feature>
<protein>
    <submittedName>
        <fullName evidence="10">DtxR family iron (Metal) dependent repressor</fullName>
    </submittedName>
</protein>
<gene>
    <name evidence="10" type="ORF">EDC03_2216</name>
</gene>
<dbReference type="Gene3D" id="1.10.60.10">
    <property type="entry name" value="Iron dependent repressor, metal binding and dimerisation domain"/>
    <property type="match status" value="1"/>
</dbReference>
<dbReference type="PROSITE" id="PS50944">
    <property type="entry name" value="HTH_DTXR"/>
    <property type="match status" value="1"/>
</dbReference>
<dbReference type="InterPro" id="IPR022689">
    <property type="entry name" value="Iron_dep_repressor"/>
</dbReference>
<organism evidence="10 11">
    <name type="scientific">Pseudokineococcus lusitanus</name>
    <dbReference type="NCBI Taxonomy" id="763993"/>
    <lineage>
        <taxon>Bacteria</taxon>
        <taxon>Bacillati</taxon>
        <taxon>Actinomycetota</taxon>
        <taxon>Actinomycetes</taxon>
        <taxon>Kineosporiales</taxon>
        <taxon>Kineosporiaceae</taxon>
        <taxon>Pseudokineococcus</taxon>
    </lineage>
</organism>
<dbReference type="SMART" id="SM00419">
    <property type="entry name" value="HTH_CRP"/>
    <property type="match status" value="1"/>
</dbReference>
<dbReference type="InParanoid" id="A0A3N1HK71"/>
<dbReference type="OrthoDB" id="3208141at2"/>
<dbReference type="Gene3D" id="1.10.10.10">
    <property type="entry name" value="Winged helix-like DNA-binding domain superfamily/Winged helix DNA-binding domain"/>
    <property type="match status" value="1"/>
</dbReference>
<dbReference type="PANTHER" id="PTHR33238">
    <property type="entry name" value="IRON (METAL) DEPENDENT REPRESSOR, DTXR FAMILY"/>
    <property type="match status" value="1"/>
</dbReference>
<evidence type="ECO:0000256" key="8">
    <source>
        <dbReference type="ARBA" id="ARBA00023163"/>
    </source>
</evidence>
<evidence type="ECO:0000256" key="7">
    <source>
        <dbReference type="ARBA" id="ARBA00023125"/>
    </source>
</evidence>
<dbReference type="SUPFAM" id="SSF47979">
    <property type="entry name" value="Iron-dependent repressor protein, dimerization domain"/>
    <property type="match status" value="1"/>
</dbReference>
<keyword evidence="11" id="KW-1185">Reference proteome</keyword>
<dbReference type="InterPro" id="IPR036421">
    <property type="entry name" value="Fe_dep_repressor_sf"/>
</dbReference>
<dbReference type="EMBL" id="RJKN01000005">
    <property type="protein sequence ID" value="ROP42927.1"/>
    <property type="molecule type" value="Genomic_DNA"/>
</dbReference>
<comment type="subcellular location">
    <subcellularLocation>
        <location evidence="1">Cytoplasm</location>
    </subcellularLocation>
</comment>
<dbReference type="Gene3D" id="2.30.30.90">
    <property type="match status" value="1"/>
</dbReference>
<evidence type="ECO:0000256" key="2">
    <source>
        <dbReference type="ARBA" id="ARBA00007871"/>
    </source>
</evidence>
<keyword evidence="5" id="KW-0408">Iron</keyword>
<dbReference type="FunFam" id="1.10.10.10:FF:000067">
    <property type="entry name" value="Iron-dependent repressor IdeR"/>
    <property type="match status" value="1"/>
</dbReference>
<dbReference type="InterPro" id="IPR001367">
    <property type="entry name" value="Fe_dep_repressor"/>
</dbReference>
<dbReference type="Proteomes" id="UP000276232">
    <property type="component" value="Unassembled WGS sequence"/>
</dbReference>
<dbReference type="InterPro" id="IPR050536">
    <property type="entry name" value="DtxR_MntR_Metal-Reg"/>
</dbReference>
<dbReference type="InterPro" id="IPR038157">
    <property type="entry name" value="FeoA_core_dom"/>
</dbReference>
<comment type="caution">
    <text evidence="10">The sequence shown here is derived from an EMBL/GenBank/DDBJ whole genome shotgun (WGS) entry which is preliminary data.</text>
</comment>
<dbReference type="InterPro" id="IPR008988">
    <property type="entry name" value="Transcriptional_repressor_C"/>
</dbReference>